<dbReference type="NCBIfam" id="TIGR02968">
    <property type="entry name" value="succ_dehyd_anc"/>
    <property type="match status" value="1"/>
</dbReference>
<evidence type="ECO:0000256" key="7">
    <source>
        <dbReference type="ARBA" id="ARBA00022448"/>
    </source>
</evidence>
<dbReference type="EMBL" id="WIVE01000008">
    <property type="protein sequence ID" value="MQX35746.1"/>
    <property type="molecule type" value="Genomic_DNA"/>
</dbReference>
<comment type="pathway">
    <text evidence="4">Carbohydrate metabolism; tricarboxylic acid cycle.</text>
</comment>
<evidence type="ECO:0000256" key="5">
    <source>
        <dbReference type="ARBA" id="ARBA00011558"/>
    </source>
</evidence>
<evidence type="ECO:0000256" key="4">
    <source>
        <dbReference type="ARBA" id="ARBA00005163"/>
    </source>
</evidence>
<dbReference type="InterPro" id="IPR014312">
    <property type="entry name" value="Succ_DH_anchor"/>
</dbReference>
<dbReference type="GO" id="GO:0020037">
    <property type="term" value="F:heme binding"/>
    <property type="evidence" value="ECO:0007669"/>
    <property type="project" value="InterPro"/>
</dbReference>
<dbReference type="Gene3D" id="1.20.1300.10">
    <property type="entry name" value="Fumarate reductase/succinate dehydrogenase, transmembrane subunit"/>
    <property type="match status" value="1"/>
</dbReference>
<keyword evidence="9" id="KW-0349">Heme</keyword>
<dbReference type="Pfam" id="PF01127">
    <property type="entry name" value="Sdh_cyt"/>
    <property type="match status" value="1"/>
</dbReference>
<comment type="subunit">
    <text evidence="5">Part of an enzyme complex containing four subunits: a flavoprotein, an iron-sulfur protein, plus two membrane-anchoring proteins, SdhC and SdhD.</text>
</comment>
<organism evidence="17 18">
    <name type="scientific">Roseospira navarrensis</name>
    <dbReference type="NCBI Taxonomy" id="140058"/>
    <lineage>
        <taxon>Bacteria</taxon>
        <taxon>Pseudomonadati</taxon>
        <taxon>Pseudomonadota</taxon>
        <taxon>Alphaproteobacteria</taxon>
        <taxon>Rhodospirillales</taxon>
        <taxon>Rhodospirillaceae</taxon>
        <taxon>Roseospira</taxon>
    </lineage>
</organism>
<dbReference type="InterPro" id="IPR000701">
    <property type="entry name" value="SuccDH_FuR_B_TM-su"/>
</dbReference>
<gene>
    <name evidence="17" type="primary">sdhD</name>
    <name evidence="17" type="ORF">GHC57_04355</name>
</gene>
<protein>
    <recommendedName>
        <fullName evidence="6">Succinate dehydrogenase hydrophobic membrane anchor subunit</fullName>
    </recommendedName>
</protein>
<evidence type="ECO:0000256" key="14">
    <source>
        <dbReference type="ARBA" id="ARBA00023004"/>
    </source>
</evidence>
<evidence type="ECO:0000256" key="6">
    <source>
        <dbReference type="ARBA" id="ARBA00019425"/>
    </source>
</evidence>
<evidence type="ECO:0000256" key="8">
    <source>
        <dbReference type="ARBA" id="ARBA00022532"/>
    </source>
</evidence>
<keyword evidence="10 16" id="KW-0812">Transmembrane</keyword>
<dbReference type="AlphaFoldDB" id="A0A7X1ZDV7"/>
<reference evidence="17 18" key="1">
    <citation type="submission" date="2019-10" db="EMBL/GenBank/DDBJ databases">
        <title>Draft whole-genome sequence of the purple nonsulfur photosynthetic bacterium Roseospira navarrensis DSM 15114.</title>
        <authorList>
            <person name="Kyndt J.A."/>
            <person name="Meyer T.E."/>
        </authorList>
    </citation>
    <scope>NUCLEOTIDE SEQUENCE [LARGE SCALE GENOMIC DNA]</scope>
    <source>
        <strain evidence="17 18">DSM 15114</strain>
    </source>
</reference>
<dbReference type="GO" id="GO:0006099">
    <property type="term" value="P:tricarboxylic acid cycle"/>
    <property type="evidence" value="ECO:0007669"/>
    <property type="project" value="UniProtKB-UniPathway"/>
</dbReference>
<evidence type="ECO:0000256" key="13">
    <source>
        <dbReference type="ARBA" id="ARBA00022989"/>
    </source>
</evidence>
<name>A0A7X1ZDV7_9PROT</name>
<comment type="function">
    <text evidence="2">Membrane-anchoring subunit of succinate dehydrogenase (SDH).</text>
</comment>
<accession>A0A7X1ZDV7</accession>
<evidence type="ECO:0000256" key="3">
    <source>
        <dbReference type="ARBA" id="ARBA00004141"/>
    </source>
</evidence>
<evidence type="ECO:0000256" key="16">
    <source>
        <dbReference type="SAM" id="Phobius"/>
    </source>
</evidence>
<evidence type="ECO:0000256" key="12">
    <source>
        <dbReference type="ARBA" id="ARBA00022982"/>
    </source>
</evidence>
<keyword evidence="7" id="KW-0813">Transport</keyword>
<evidence type="ECO:0000256" key="9">
    <source>
        <dbReference type="ARBA" id="ARBA00022617"/>
    </source>
</evidence>
<keyword evidence="12" id="KW-0249">Electron transport</keyword>
<keyword evidence="18" id="KW-1185">Reference proteome</keyword>
<keyword evidence="13 16" id="KW-1133">Transmembrane helix</keyword>
<comment type="caution">
    <text evidence="17">The sequence shown here is derived from an EMBL/GenBank/DDBJ whole genome shotgun (WGS) entry which is preliminary data.</text>
</comment>
<evidence type="ECO:0000256" key="2">
    <source>
        <dbReference type="ARBA" id="ARBA00004050"/>
    </source>
</evidence>
<dbReference type="SUPFAM" id="SSF81343">
    <property type="entry name" value="Fumarate reductase respiratory complex transmembrane subunits"/>
    <property type="match status" value="1"/>
</dbReference>
<feature type="transmembrane region" description="Helical" evidence="16">
    <location>
        <begin position="35"/>
        <end position="58"/>
    </location>
</feature>
<dbReference type="GO" id="GO:0016020">
    <property type="term" value="C:membrane"/>
    <property type="evidence" value="ECO:0007669"/>
    <property type="project" value="UniProtKB-SubCell"/>
</dbReference>
<evidence type="ECO:0000256" key="15">
    <source>
        <dbReference type="ARBA" id="ARBA00023136"/>
    </source>
</evidence>
<dbReference type="UniPathway" id="UPA00223"/>
<evidence type="ECO:0000256" key="1">
    <source>
        <dbReference type="ARBA" id="ARBA00001971"/>
    </source>
</evidence>
<comment type="cofactor">
    <cofactor evidence="1">
        <name>heme</name>
        <dbReference type="ChEBI" id="CHEBI:30413"/>
    </cofactor>
</comment>
<dbReference type="InterPro" id="IPR034804">
    <property type="entry name" value="SQR/QFR_C/D"/>
</dbReference>
<feature type="transmembrane region" description="Helical" evidence="16">
    <location>
        <begin position="70"/>
        <end position="94"/>
    </location>
</feature>
<evidence type="ECO:0000313" key="18">
    <source>
        <dbReference type="Proteomes" id="UP000434582"/>
    </source>
</evidence>
<evidence type="ECO:0000256" key="10">
    <source>
        <dbReference type="ARBA" id="ARBA00022692"/>
    </source>
</evidence>
<dbReference type="RefSeq" id="WP_153341555.1">
    <property type="nucleotide sequence ID" value="NZ_WIVE01000008.1"/>
</dbReference>
<keyword evidence="11" id="KW-0479">Metal-binding</keyword>
<dbReference type="GO" id="GO:0046872">
    <property type="term" value="F:metal ion binding"/>
    <property type="evidence" value="ECO:0007669"/>
    <property type="project" value="UniProtKB-KW"/>
</dbReference>
<dbReference type="CDD" id="cd03495">
    <property type="entry name" value="SQR_TypeC_SdhD_like"/>
    <property type="match status" value="1"/>
</dbReference>
<dbReference type="Proteomes" id="UP000434582">
    <property type="component" value="Unassembled WGS sequence"/>
</dbReference>
<comment type="subcellular location">
    <subcellularLocation>
        <location evidence="3">Membrane</location>
        <topology evidence="3">Multi-pass membrane protein</topology>
    </subcellularLocation>
</comment>
<sequence length="134" mass="13944">MSSGKSPTMRSALGVARGRGSAKTGAADHWFAERIGGIALVPLALWFVFGAVIGNAGVDHATFQAWMAQPLNATLMILFIVAAFHHGALGAIVVQEDYIHAPAVKHVTVLLTKLFAIAGGLFCTICVLTLAFGG</sequence>
<evidence type="ECO:0000313" key="17">
    <source>
        <dbReference type="EMBL" id="MQX35746.1"/>
    </source>
</evidence>
<keyword evidence="14" id="KW-0408">Iron</keyword>
<evidence type="ECO:0000256" key="11">
    <source>
        <dbReference type="ARBA" id="ARBA00022723"/>
    </source>
</evidence>
<dbReference type="OrthoDB" id="9809280at2"/>
<proteinExistence type="predicted"/>
<keyword evidence="8" id="KW-0816">Tricarboxylic acid cycle</keyword>
<keyword evidence="15 16" id="KW-0472">Membrane</keyword>
<feature type="transmembrane region" description="Helical" evidence="16">
    <location>
        <begin position="114"/>
        <end position="133"/>
    </location>
</feature>